<evidence type="ECO:0000256" key="1">
    <source>
        <dbReference type="ARBA" id="ARBA00023002"/>
    </source>
</evidence>
<organism evidence="4 5">
    <name type="scientific">Aquipuribacter nitratireducens</name>
    <dbReference type="NCBI Taxonomy" id="650104"/>
    <lineage>
        <taxon>Bacteria</taxon>
        <taxon>Bacillati</taxon>
        <taxon>Actinomycetota</taxon>
        <taxon>Actinomycetes</taxon>
        <taxon>Micrococcales</taxon>
        <taxon>Intrasporangiaceae</taxon>
        <taxon>Aquipuribacter</taxon>
    </lineage>
</organism>
<dbReference type="InterPro" id="IPR015590">
    <property type="entry name" value="Aldehyde_DH_dom"/>
</dbReference>
<evidence type="ECO:0000313" key="5">
    <source>
        <dbReference type="Proteomes" id="UP001596122"/>
    </source>
</evidence>
<sequence>MTDTLQRPADPDAHDTTVHHARHLVAGERPDPLDAPVLERRDPATGDPTSTAPVGDDVTVAAAVAAARAAAPDWARTPAAERAAALARAADAVEAVAEQLAEDSRLDMGRPPALARDGVAAGVATMREYAVLGPLHRGRRLNGSPDAWDVMELRPRGVAAVVTAWNDPVAATVGLLAAALVTGNTVVWKPSERAVRTSDRLAGLLAASFPPGVVNVVHGDATTGALLVEQHVDVVAHVGSTAAGRAIAAAAARTGAHTLLENGGKDPLVVDRGLDPQWVAQQIALGGLINSGQLCTAVERVYVHTDAYDAVREALLTEVERWAPGGEQAIGPLVDTAHRDAVHAHVSAARDAGARVLRGGEVADGPGAFYPPTVLEDVPADAAVLTEETFGPVLPLVRVEDVDEGLRLAGAGRYGLAATVLTADLVVARRACTALDVGTVKVNDVFGGAPGGAATPRRGSGTGLGYGPELLDEMTAVTVCHLGPPRAAAPSPAAS</sequence>
<comment type="caution">
    <text evidence="4">The sequence shown here is derived from an EMBL/GenBank/DDBJ whole genome shotgun (WGS) entry which is preliminary data.</text>
</comment>
<dbReference type="InterPro" id="IPR016162">
    <property type="entry name" value="Ald_DH_N"/>
</dbReference>
<dbReference type="InterPro" id="IPR016161">
    <property type="entry name" value="Ald_DH/histidinol_DH"/>
</dbReference>
<feature type="compositionally biased region" description="Basic and acidic residues" evidence="2">
    <location>
        <begin position="9"/>
        <end position="18"/>
    </location>
</feature>
<feature type="region of interest" description="Disordered" evidence="2">
    <location>
        <begin position="1"/>
        <end position="55"/>
    </location>
</feature>
<keyword evidence="5" id="KW-1185">Reference proteome</keyword>
<name>A0ABW0GLV7_9MICO</name>
<protein>
    <submittedName>
        <fullName evidence="4">Aldehyde dehydrogenase family protein</fullName>
    </submittedName>
</protein>
<dbReference type="Gene3D" id="3.40.605.10">
    <property type="entry name" value="Aldehyde Dehydrogenase, Chain A, domain 1"/>
    <property type="match status" value="1"/>
</dbReference>
<evidence type="ECO:0000259" key="3">
    <source>
        <dbReference type="Pfam" id="PF00171"/>
    </source>
</evidence>
<accession>A0ABW0GLV7</accession>
<evidence type="ECO:0000313" key="4">
    <source>
        <dbReference type="EMBL" id="MFC5380862.1"/>
    </source>
</evidence>
<keyword evidence="1" id="KW-0560">Oxidoreductase</keyword>
<dbReference type="CDD" id="cd07078">
    <property type="entry name" value="ALDH"/>
    <property type="match status" value="1"/>
</dbReference>
<proteinExistence type="predicted"/>
<evidence type="ECO:0000256" key="2">
    <source>
        <dbReference type="SAM" id="MobiDB-lite"/>
    </source>
</evidence>
<gene>
    <name evidence="4" type="ORF">ACFPJ6_08670</name>
</gene>
<dbReference type="SUPFAM" id="SSF53720">
    <property type="entry name" value="ALDH-like"/>
    <property type="match status" value="1"/>
</dbReference>
<reference evidence="5" key="1">
    <citation type="journal article" date="2019" name="Int. J. Syst. Evol. Microbiol.">
        <title>The Global Catalogue of Microorganisms (GCM) 10K type strain sequencing project: providing services to taxonomists for standard genome sequencing and annotation.</title>
        <authorList>
            <consortium name="The Broad Institute Genomics Platform"/>
            <consortium name="The Broad Institute Genome Sequencing Center for Infectious Disease"/>
            <person name="Wu L."/>
            <person name="Ma J."/>
        </authorList>
    </citation>
    <scope>NUCLEOTIDE SEQUENCE [LARGE SCALE GENOMIC DNA]</scope>
    <source>
        <strain evidence="5">CCUG 43114</strain>
    </source>
</reference>
<feature type="domain" description="Aldehyde dehydrogenase" evidence="3">
    <location>
        <begin position="38"/>
        <end position="478"/>
    </location>
</feature>
<dbReference type="PANTHER" id="PTHR11699">
    <property type="entry name" value="ALDEHYDE DEHYDROGENASE-RELATED"/>
    <property type="match status" value="1"/>
</dbReference>
<dbReference type="EMBL" id="JBHSLD010000007">
    <property type="protein sequence ID" value="MFC5380862.1"/>
    <property type="molecule type" value="Genomic_DNA"/>
</dbReference>
<feature type="compositionally biased region" description="Basic and acidic residues" evidence="2">
    <location>
        <begin position="25"/>
        <end position="44"/>
    </location>
</feature>
<dbReference type="InterPro" id="IPR016163">
    <property type="entry name" value="Ald_DH_C"/>
</dbReference>
<dbReference type="Gene3D" id="3.40.309.10">
    <property type="entry name" value="Aldehyde Dehydrogenase, Chain A, domain 2"/>
    <property type="match status" value="1"/>
</dbReference>
<dbReference type="Proteomes" id="UP001596122">
    <property type="component" value="Unassembled WGS sequence"/>
</dbReference>
<dbReference type="Pfam" id="PF00171">
    <property type="entry name" value="Aldedh"/>
    <property type="match status" value="1"/>
</dbReference>
<dbReference type="RefSeq" id="WP_340267513.1">
    <property type="nucleotide sequence ID" value="NZ_JBBEOG010000002.1"/>
</dbReference>